<dbReference type="EMBL" id="AMGW01000001">
    <property type="protein sequence ID" value="EXJ65007.1"/>
    <property type="molecule type" value="Genomic_DNA"/>
</dbReference>
<proteinExistence type="predicted"/>
<dbReference type="HOGENOM" id="CLU_2812144_0_0_1"/>
<dbReference type="RefSeq" id="XP_007753574.1">
    <property type="nucleotide sequence ID" value="XM_007755384.1"/>
</dbReference>
<dbReference type="AlphaFoldDB" id="W9WA57"/>
<comment type="caution">
    <text evidence="1">The sequence shown here is derived from an EMBL/GenBank/DDBJ whole genome shotgun (WGS) entry which is preliminary data.</text>
</comment>
<dbReference type="Gene3D" id="3.30.460.10">
    <property type="entry name" value="Beta Polymerase, domain 2"/>
    <property type="match status" value="1"/>
</dbReference>
<dbReference type="InterPro" id="IPR043519">
    <property type="entry name" value="NT_sf"/>
</dbReference>
<evidence type="ECO:0000313" key="1">
    <source>
        <dbReference type="EMBL" id="EXJ65007.1"/>
    </source>
</evidence>
<keyword evidence="2" id="KW-1185">Reference proteome</keyword>
<dbReference type="Proteomes" id="UP000019473">
    <property type="component" value="Unassembled WGS sequence"/>
</dbReference>
<dbReference type="VEuPathDB" id="FungiDB:A1O7_01346"/>
<evidence type="ECO:0000313" key="2">
    <source>
        <dbReference type="Proteomes" id="UP000019473"/>
    </source>
</evidence>
<dbReference type="OrthoDB" id="630895at2759"/>
<name>W9WA57_9EURO</name>
<protein>
    <submittedName>
        <fullName evidence="1">Uncharacterized protein</fullName>
    </submittedName>
</protein>
<organism evidence="1 2">
    <name type="scientific">Cladophialophora yegresii CBS 114405</name>
    <dbReference type="NCBI Taxonomy" id="1182544"/>
    <lineage>
        <taxon>Eukaryota</taxon>
        <taxon>Fungi</taxon>
        <taxon>Dikarya</taxon>
        <taxon>Ascomycota</taxon>
        <taxon>Pezizomycotina</taxon>
        <taxon>Eurotiomycetes</taxon>
        <taxon>Chaetothyriomycetidae</taxon>
        <taxon>Chaetothyriales</taxon>
        <taxon>Herpotrichiellaceae</taxon>
        <taxon>Cladophialophora</taxon>
    </lineage>
</organism>
<sequence length="67" mass="7825">MPEHEALKKEYGQTKIKLASSSQHSLEYGQKKNPLIRRILRAAGWTDTEIDKKESLDYRVPHDDLPY</sequence>
<accession>W9WA57</accession>
<gene>
    <name evidence="1" type="ORF">A1O7_01346</name>
</gene>
<dbReference type="GeneID" id="19175959"/>
<reference evidence="1 2" key="1">
    <citation type="submission" date="2013-03" db="EMBL/GenBank/DDBJ databases">
        <title>The Genome Sequence of Cladophialophora yegresii CBS 114405.</title>
        <authorList>
            <consortium name="The Broad Institute Genomics Platform"/>
            <person name="Cuomo C."/>
            <person name="de Hoog S."/>
            <person name="Gorbushina A."/>
            <person name="Walker B."/>
            <person name="Young S.K."/>
            <person name="Zeng Q."/>
            <person name="Gargeya S."/>
            <person name="Fitzgerald M."/>
            <person name="Haas B."/>
            <person name="Abouelleil A."/>
            <person name="Allen A.W."/>
            <person name="Alvarado L."/>
            <person name="Arachchi H.M."/>
            <person name="Berlin A.M."/>
            <person name="Chapman S.B."/>
            <person name="Gainer-Dewar J."/>
            <person name="Goldberg J."/>
            <person name="Griggs A."/>
            <person name="Gujja S."/>
            <person name="Hansen M."/>
            <person name="Howarth C."/>
            <person name="Imamovic A."/>
            <person name="Ireland A."/>
            <person name="Larimer J."/>
            <person name="McCowan C."/>
            <person name="Murphy C."/>
            <person name="Pearson M."/>
            <person name="Poon T.W."/>
            <person name="Priest M."/>
            <person name="Roberts A."/>
            <person name="Saif S."/>
            <person name="Shea T."/>
            <person name="Sisk P."/>
            <person name="Sykes S."/>
            <person name="Wortman J."/>
            <person name="Nusbaum C."/>
            <person name="Birren B."/>
        </authorList>
    </citation>
    <scope>NUCLEOTIDE SEQUENCE [LARGE SCALE GENOMIC DNA]</scope>
    <source>
        <strain evidence="1 2">CBS 114405</strain>
    </source>
</reference>